<evidence type="ECO:0008006" key="4">
    <source>
        <dbReference type="Google" id="ProtNLM"/>
    </source>
</evidence>
<dbReference type="EMBL" id="CP019454">
    <property type="protein sequence ID" value="AUW94575.1"/>
    <property type="molecule type" value="Genomic_DNA"/>
</dbReference>
<name>A0ABM6RT93_9FIRM</name>
<sequence length="301" mass="32880">MPEITAKGREVVVRGPTRSAVGQALETRCASMLSGWRLHRSSWPLLSHNRPYIIQTRIDKGNEGSVVILGGENKQGIPLQWGPSEEGGLRLPVLGGFASELSGAVFDVTDRLRLTERPRILYLGTYQDGAGLTTFLKAVRSLVSSQGEVIFLDGSAYRAQLAPVVGHMGLAQRAIFAPTLAPAEREALYQSADLIVYADQKPGQLFGLLDAYAAGLPAMVADTPVSRQMVGYPALLTDPAKPEIWAEGIQELLENHRLREQLVARAWEFVMPHRLPQVFEGWRQAIEEFSGGTLQAEKGAL</sequence>
<dbReference type="PANTHER" id="PTHR46401:SF2">
    <property type="entry name" value="GLYCOSYLTRANSFERASE WBBK-RELATED"/>
    <property type="match status" value="1"/>
</dbReference>
<dbReference type="Pfam" id="PF13692">
    <property type="entry name" value="Glyco_trans_1_4"/>
    <property type="match status" value="1"/>
</dbReference>
<dbReference type="Gene3D" id="3.40.50.2000">
    <property type="entry name" value="Glycogen Phosphorylase B"/>
    <property type="match status" value="1"/>
</dbReference>
<evidence type="ECO:0000256" key="1">
    <source>
        <dbReference type="ARBA" id="ARBA00022679"/>
    </source>
</evidence>
<keyword evidence="1" id="KW-0808">Transferase</keyword>
<organism evidence="2 3">
    <name type="scientific">Sulfobacillus thermotolerans</name>
    <dbReference type="NCBI Taxonomy" id="338644"/>
    <lineage>
        <taxon>Bacteria</taxon>
        <taxon>Bacillati</taxon>
        <taxon>Bacillota</taxon>
        <taxon>Clostridia</taxon>
        <taxon>Eubacteriales</taxon>
        <taxon>Clostridiales Family XVII. Incertae Sedis</taxon>
        <taxon>Sulfobacillus</taxon>
    </lineage>
</organism>
<evidence type="ECO:0000313" key="2">
    <source>
        <dbReference type="EMBL" id="AUW94575.1"/>
    </source>
</evidence>
<evidence type="ECO:0000313" key="3">
    <source>
        <dbReference type="Proteomes" id="UP000325292"/>
    </source>
</evidence>
<gene>
    <name evidence="2" type="ORF">BXT84_11990</name>
</gene>
<dbReference type="PANTHER" id="PTHR46401">
    <property type="entry name" value="GLYCOSYLTRANSFERASE WBBK-RELATED"/>
    <property type="match status" value="1"/>
</dbReference>
<keyword evidence="3" id="KW-1185">Reference proteome</keyword>
<reference evidence="2 3" key="1">
    <citation type="journal article" date="2019" name="Sci. Rep.">
        <title>Sulfobacillus thermotolerans: new insights into resistance and metabolic capacities of acidophilic chemolithotrophs.</title>
        <authorList>
            <person name="Panyushkina A.E."/>
            <person name="Babenko V.V."/>
            <person name="Nikitina A.S."/>
            <person name="Selezneva O.V."/>
            <person name="Tsaplina I.A."/>
            <person name="Letarova M.A."/>
            <person name="Kostryukova E.S."/>
            <person name="Letarov A.V."/>
        </authorList>
    </citation>
    <scope>NUCLEOTIDE SEQUENCE [LARGE SCALE GENOMIC DNA]</scope>
    <source>
        <strain evidence="2 3">Kr1</strain>
    </source>
</reference>
<dbReference type="Proteomes" id="UP000325292">
    <property type="component" value="Chromosome"/>
</dbReference>
<proteinExistence type="predicted"/>
<dbReference type="SUPFAM" id="SSF53756">
    <property type="entry name" value="UDP-Glycosyltransferase/glycogen phosphorylase"/>
    <property type="match status" value="1"/>
</dbReference>
<protein>
    <recommendedName>
        <fullName evidence="4">Glycosyl transferase family 1 domain-containing protein</fullName>
    </recommendedName>
</protein>
<accession>A0ABM6RT93</accession>